<gene>
    <name evidence="1" type="ORF">PHISCL_10980</name>
</gene>
<feature type="non-terminal residue" evidence="1">
    <location>
        <position position="1"/>
    </location>
</feature>
<protein>
    <submittedName>
        <fullName evidence="1">Uncharacterized protein</fullName>
    </submittedName>
</protein>
<dbReference type="Proteomes" id="UP000266188">
    <property type="component" value="Unassembled WGS sequence"/>
</dbReference>
<name>A0A3A2Z3A1_9EURO</name>
<reference evidence="2" key="1">
    <citation type="submission" date="2017-02" db="EMBL/GenBank/DDBJ databases">
        <authorList>
            <person name="Tafer H."/>
            <person name="Lopandic K."/>
        </authorList>
    </citation>
    <scope>NUCLEOTIDE SEQUENCE [LARGE SCALE GENOMIC DNA]</scope>
    <source>
        <strain evidence="2">CBS 366.77</strain>
    </source>
</reference>
<comment type="caution">
    <text evidence="1">The sequence shown here is derived from an EMBL/GenBank/DDBJ whole genome shotgun (WGS) entry which is preliminary data.</text>
</comment>
<keyword evidence="2" id="KW-1185">Reference proteome</keyword>
<proteinExistence type="predicted"/>
<organism evidence="1 2">
    <name type="scientific">Aspergillus sclerotialis</name>
    <dbReference type="NCBI Taxonomy" id="2070753"/>
    <lineage>
        <taxon>Eukaryota</taxon>
        <taxon>Fungi</taxon>
        <taxon>Dikarya</taxon>
        <taxon>Ascomycota</taxon>
        <taxon>Pezizomycotina</taxon>
        <taxon>Eurotiomycetes</taxon>
        <taxon>Eurotiomycetidae</taxon>
        <taxon>Eurotiales</taxon>
        <taxon>Aspergillaceae</taxon>
        <taxon>Aspergillus</taxon>
        <taxon>Aspergillus subgen. Polypaecilum</taxon>
    </lineage>
</organism>
<dbReference type="OrthoDB" id="1883964at2759"/>
<dbReference type="AlphaFoldDB" id="A0A3A2Z3A1"/>
<dbReference type="STRING" id="2070753.A0A3A2Z3A1"/>
<evidence type="ECO:0000313" key="2">
    <source>
        <dbReference type="Proteomes" id="UP000266188"/>
    </source>
</evidence>
<dbReference type="EMBL" id="MVGC01003230">
    <property type="protein sequence ID" value="RJE16683.1"/>
    <property type="molecule type" value="Genomic_DNA"/>
</dbReference>
<accession>A0A3A2Z3A1</accession>
<evidence type="ECO:0000313" key="1">
    <source>
        <dbReference type="EMBL" id="RJE16683.1"/>
    </source>
</evidence>
<sequence length="105" mass="11450">DRDDRANRLMDSFDDAIMHGLGENQSLLDEVSTKVDTIDPATIQSSGVPDSEIEQMLTSVFTMVESLRQDSESILRSFGIADSALNDADYSVSVAEARFSNSDAD</sequence>
<feature type="non-terminal residue" evidence="1">
    <location>
        <position position="105"/>
    </location>
</feature>